<gene>
    <name evidence="1" type="ORF">HPB50_026790</name>
</gene>
<evidence type="ECO:0000313" key="1">
    <source>
        <dbReference type="EMBL" id="KAH6937351.1"/>
    </source>
</evidence>
<evidence type="ECO:0000313" key="2">
    <source>
        <dbReference type="Proteomes" id="UP000821845"/>
    </source>
</evidence>
<dbReference type="EMBL" id="CM023483">
    <property type="protein sequence ID" value="KAH6937351.1"/>
    <property type="molecule type" value="Genomic_DNA"/>
</dbReference>
<sequence>MADLFARYREFVKANPALATELETVLRWISYFTAGRFGKSAVVAEFLYSSSSLLTLLNDLILRHATNVPVHMDRAVERLQSCLAVVEYVEVFAELAALHLRGDLARWVAVAIVQTLKACLRLVLLLYHKQGLQCSPSVAPFDRKLARGDPPATQSCYELRHSGRPLRTLAAAPPMSRRQWRPPSVAPGTGGASGSPKRLQGVELAAEVAHVVRPLAHLSAVGLCGRSSWTPWLMAAGLDVASLQVLSRTRASLQPRERLELSRRLLQLTLYLVRSPFYERVSQRRISLALQALGDSVPLLGWITREPAKVPPPGYAEPPPSYQASMQGFQAAPGFPPGSQPPPPPGFAATAPPPGGAPGGPAPYAAWLPQGTAVPTMVVNVAEWGPYPVQLTCPSCGAQVLTATSTRPGLLTWLLSGACVLFGKSIVKRCLASIERGQELATISVLDAMHYVASAWAAVNASTAQHCFARCGFRVDGEVETAIEAEEPEAAFCEQELTEAMNALGATGVTYDDYVAVDAALVTSECQSIAEIVANAVASEVGDRDDDDEHEPQDSAELADPSFGDAVAALDLLRRCWLGCCLIPCCIPECQDVDHHCPSCKRHLCTYRRL</sequence>
<comment type="caution">
    <text evidence="1">The sequence shown here is derived from an EMBL/GenBank/DDBJ whole genome shotgun (WGS) entry which is preliminary data.</text>
</comment>
<protein>
    <submittedName>
        <fullName evidence="1">Uncharacterized protein</fullName>
    </submittedName>
</protein>
<organism evidence="1 2">
    <name type="scientific">Hyalomma asiaticum</name>
    <name type="common">Tick</name>
    <dbReference type="NCBI Taxonomy" id="266040"/>
    <lineage>
        <taxon>Eukaryota</taxon>
        <taxon>Metazoa</taxon>
        <taxon>Ecdysozoa</taxon>
        <taxon>Arthropoda</taxon>
        <taxon>Chelicerata</taxon>
        <taxon>Arachnida</taxon>
        <taxon>Acari</taxon>
        <taxon>Parasitiformes</taxon>
        <taxon>Ixodida</taxon>
        <taxon>Ixodoidea</taxon>
        <taxon>Ixodidae</taxon>
        <taxon>Hyalomminae</taxon>
        <taxon>Hyalomma</taxon>
    </lineage>
</organism>
<dbReference type="Proteomes" id="UP000821845">
    <property type="component" value="Chromosome 3"/>
</dbReference>
<accession>A0ACB7SQV0</accession>
<keyword evidence="2" id="KW-1185">Reference proteome</keyword>
<name>A0ACB7SQV0_HYAAI</name>
<proteinExistence type="predicted"/>
<reference evidence="1" key="1">
    <citation type="submission" date="2020-05" db="EMBL/GenBank/DDBJ databases">
        <title>Large-scale comparative analyses of tick genomes elucidate their genetic diversity and vector capacities.</title>
        <authorList>
            <person name="Jia N."/>
            <person name="Wang J."/>
            <person name="Shi W."/>
            <person name="Du L."/>
            <person name="Sun Y."/>
            <person name="Zhan W."/>
            <person name="Jiang J."/>
            <person name="Wang Q."/>
            <person name="Zhang B."/>
            <person name="Ji P."/>
            <person name="Sakyi L.B."/>
            <person name="Cui X."/>
            <person name="Yuan T."/>
            <person name="Jiang B."/>
            <person name="Yang W."/>
            <person name="Lam T.T.-Y."/>
            <person name="Chang Q."/>
            <person name="Ding S."/>
            <person name="Wang X."/>
            <person name="Zhu J."/>
            <person name="Ruan X."/>
            <person name="Zhao L."/>
            <person name="Wei J."/>
            <person name="Que T."/>
            <person name="Du C."/>
            <person name="Cheng J."/>
            <person name="Dai P."/>
            <person name="Han X."/>
            <person name="Huang E."/>
            <person name="Gao Y."/>
            <person name="Liu J."/>
            <person name="Shao H."/>
            <person name="Ye R."/>
            <person name="Li L."/>
            <person name="Wei W."/>
            <person name="Wang X."/>
            <person name="Wang C."/>
            <person name="Yang T."/>
            <person name="Huo Q."/>
            <person name="Li W."/>
            <person name="Guo W."/>
            <person name="Chen H."/>
            <person name="Zhou L."/>
            <person name="Ni X."/>
            <person name="Tian J."/>
            <person name="Zhou Y."/>
            <person name="Sheng Y."/>
            <person name="Liu T."/>
            <person name="Pan Y."/>
            <person name="Xia L."/>
            <person name="Li J."/>
            <person name="Zhao F."/>
            <person name="Cao W."/>
        </authorList>
    </citation>
    <scope>NUCLEOTIDE SEQUENCE</scope>
    <source>
        <strain evidence="1">Hyas-2018</strain>
    </source>
</reference>